<protein>
    <submittedName>
        <fullName evidence="1">Uncharacterized protein</fullName>
    </submittedName>
</protein>
<reference evidence="1" key="1">
    <citation type="submission" date="2021-01" db="EMBL/GenBank/DDBJ databases">
        <authorList>
            <person name="Kaushik A."/>
        </authorList>
    </citation>
    <scope>NUCLEOTIDE SEQUENCE</scope>
    <source>
        <strain evidence="1">AG3-1AP</strain>
    </source>
</reference>
<name>A0A8H3A506_9AGAM</name>
<sequence>MHEYDLGGYDSEPAEMRSWGLAAGVFGLPTRPYFLQSHPSSTKSVWYRLLFRPLPDWTSGMAHLPASATCVWVHQTLHLARYALYPPMQLDPGDKYEGASRTPEL</sequence>
<organism evidence="1 2">
    <name type="scientific">Rhizoctonia solani</name>
    <dbReference type="NCBI Taxonomy" id="456999"/>
    <lineage>
        <taxon>Eukaryota</taxon>
        <taxon>Fungi</taxon>
        <taxon>Dikarya</taxon>
        <taxon>Basidiomycota</taxon>
        <taxon>Agaricomycotina</taxon>
        <taxon>Agaricomycetes</taxon>
        <taxon>Cantharellales</taxon>
        <taxon>Ceratobasidiaceae</taxon>
        <taxon>Rhizoctonia</taxon>
    </lineage>
</organism>
<proteinExistence type="predicted"/>
<evidence type="ECO:0000313" key="1">
    <source>
        <dbReference type="EMBL" id="CAE6405423.1"/>
    </source>
</evidence>
<comment type="caution">
    <text evidence="1">The sequence shown here is derived from an EMBL/GenBank/DDBJ whole genome shotgun (WGS) entry which is preliminary data.</text>
</comment>
<dbReference type="AlphaFoldDB" id="A0A8H3A506"/>
<gene>
    <name evidence="1" type="ORF">RDB_LOCUS17723</name>
</gene>
<dbReference type="Proteomes" id="UP000663831">
    <property type="component" value="Unassembled WGS sequence"/>
</dbReference>
<dbReference type="EMBL" id="CAJMWV010000581">
    <property type="protein sequence ID" value="CAE6405423.1"/>
    <property type="molecule type" value="Genomic_DNA"/>
</dbReference>
<evidence type="ECO:0000313" key="2">
    <source>
        <dbReference type="Proteomes" id="UP000663831"/>
    </source>
</evidence>
<accession>A0A8H3A506</accession>